<dbReference type="STRING" id="675824.A0A1E3Q753"/>
<dbReference type="PROSITE" id="PS50157">
    <property type="entry name" value="ZINC_FINGER_C2H2_2"/>
    <property type="match status" value="2"/>
</dbReference>
<name>A0A1E3Q753_LIPST</name>
<feature type="domain" description="C2H2-type" evidence="8">
    <location>
        <begin position="60"/>
        <end position="89"/>
    </location>
</feature>
<dbReference type="InterPro" id="IPR013087">
    <property type="entry name" value="Znf_C2H2_type"/>
</dbReference>
<organism evidence="9 10">
    <name type="scientific">Lipomyces starkeyi NRRL Y-11557</name>
    <dbReference type="NCBI Taxonomy" id="675824"/>
    <lineage>
        <taxon>Eukaryota</taxon>
        <taxon>Fungi</taxon>
        <taxon>Dikarya</taxon>
        <taxon>Ascomycota</taxon>
        <taxon>Saccharomycotina</taxon>
        <taxon>Lipomycetes</taxon>
        <taxon>Lipomycetales</taxon>
        <taxon>Lipomycetaceae</taxon>
        <taxon>Lipomyces</taxon>
    </lineage>
</organism>
<evidence type="ECO:0000256" key="2">
    <source>
        <dbReference type="ARBA" id="ARBA00022723"/>
    </source>
</evidence>
<dbReference type="OrthoDB" id="6077919at2759"/>
<dbReference type="Gene3D" id="3.30.160.60">
    <property type="entry name" value="Classic Zinc Finger"/>
    <property type="match status" value="2"/>
</dbReference>
<gene>
    <name evidence="9" type="ORF">LIPSTDRAFT_51876</name>
</gene>
<keyword evidence="5" id="KW-0862">Zinc</keyword>
<evidence type="ECO:0000256" key="3">
    <source>
        <dbReference type="ARBA" id="ARBA00022737"/>
    </source>
</evidence>
<evidence type="ECO:0000259" key="8">
    <source>
        <dbReference type="PROSITE" id="PS50157"/>
    </source>
</evidence>
<evidence type="ECO:0000256" key="5">
    <source>
        <dbReference type="ARBA" id="ARBA00022833"/>
    </source>
</evidence>
<dbReference type="InterPro" id="IPR036236">
    <property type="entry name" value="Znf_C2H2_sf"/>
</dbReference>
<keyword evidence="4 7" id="KW-0863">Zinc-finger</keyword>
<dbReference type="EMBL" id="KV454293">
    <property type="protein sequence ID" value="ODQ73450.1"/>
    <property type="molecule type" value="Genomic_DNA"/>
</dbReference>
<dbReference type="PROSITE" id="PS00028">
    <property type="entry name" value="ZINC_FINGER_C2H2_1"/>
    <property type="match status" value="2"/>
</dbReference>
<comment type="subcellular location">
    <subcellularLocation>
        <location evidence="1">Nucleus</location>
    </subcellularLocation>
</comment>
<dbReference type="SMART" id="SM00355">
    <property type="entry name" value="ZnF_C2H2"/>
    <property type="match status" value="6"/>
</dbReference>
<evidence type="ECO:0000256" key="7">
    <source>
        <dbReference type="PROSITE-ProRule" id="PRU00042"/>
    </source>
</evidence>
<proteinExistence type="predicted"/>
<keyword evidence="10" id="KW-1185">Reference proteome</keyword>
<evidence type="ECO:0000256" key="4">
    <source>
        <dbReference type="ARBA" id="ARBA00022771"/>
    </source>
</evidence>
<dbReference type="Pfam" id="PF00096">
    <property type="entry name" value="zf-C2H2"/>
    <property type="match status" value="1"/>
</dbReference>
<sequence length="243" mass="27691">MPHCYPCDRWFNSAHSYNQHVQTSIAHQCGGMEWECEVCDRTFTTERARHQHYSHATGHSYCVSCERIFMNENSLIQHMHSKTHMSNSIQCPFCKKSFTTASGVTIHLESGTCSSGLNRTKINTLVQQLDRNNVITRPMLTMPGYDNVETIATELAWNGYGYQCYLCTKQFQTLHALNSHLKSPVHQQNMYHCPKSSCGRTYKVLSGLVQHVESESCGVMRFMQVQQQARNGIQNMVGRMIAG</sequence>
<feature type="domain" description="C2H2-type" evidence="8">
    <location>
        <begin position="162"/>
        <end position="191"/>
    </location>
</feature>
<protein>
    <recommendedName>
        <fullName evidence="8">C2H2-type domain-containing protein</fullName>
    </recommendedName>
</protein>
<dbReference type="Pfam" id="PF12874">
    <property type="entry name" value="zf-met"/>
    <property type="match status" value="4"/>
</dbReference>
<dbReference type="AlphaFoldDB" id="A0A1E3Q753"/>
<dbReference type="SUPFAM" id="SSF57667">
    <property type="entry name" value="beta-beta-alpha zinc fingers"/>
    <property type="match status" value="2"/>
</dbReference>
<evidence type="ECO:0000313" key="9">
    <source>
        <dbReference type="EMBL" id="ODQ73450.1"/>
    </source>
</evidence>
<reference evidence="9 10" key="1">
    <citation type="journal article" date="2016" name="Proc. Natl. Acad. Sci. U.S.A.">
        <title>Comparative genomics of biotechnologically important yeasts.</title>
        <authorList>
            <person name="Riley R."/>
            <person name="Haridas S."/>
            <person name="Wolfe K.H."/>
            <person name="Lopes M.R."/>
            <person name="Hittinger C.T."/>
            <person name="Goeker M."/>
            <person name="Salamov A.A."/>
            <person name="Wisecaver J.H."/>
            <person name="Long T.M."/>
            <person name="Calvey C.H."/>
            <person name="Aerts A.L."/>
            <person name="Barry K.W."/>
            <person name="Choi C."/>
            <person name="Clum A."/>
            <person name="Coughlan A.Y."/>
            <person name="Deshpande S."/>
            <person name="Douglass A.P."/>
            <person name="Hanson S.J."/>
            <person name="Klenk H.-P."/>
            <person name="LaButti K.M."/>
            <person name="Lapidus A."/>
            <person name="Lindquist E.A."/>
            <person name="Lipzen A.M."/>
            <person name="Meier-Kolthoff J.P."/>
            <person name="Ohm R.A."/>
            <person name="Otillar R.P."/>
            <person name="Pangilinan J.L."/>
            <person name="Peng Y."/>
            <person name="Rokas A."/>
            <person name="Rosa C.A."/>
            <person name="Scheuner C."/>
            <person name="Sibirny A.A."/>
            <person name="Slot J.C."/>
            <person name="Stielow J.B."/>
            <person name="Sun H."/>
            <person name="Kurtzman C.P."/>
            <person name="Blackwell M."/>
            <person name="Grigoriev I.V."/>
            <person name="Jeffries T.W."/>
        </authorList>
    </citation>
    <scope>NUCLEOTIDE SEQUENCE [LARGE SCALE GENOMIC DNA]</scope>
    <source>
        <strain evidence="9 10">NRRL Y-11557</strain>
    </source>
</reference>
<keyword evidence="2" id="KW-0479">Metal-binding</keyword>
<evidence type="ECO:0000313" key="10">
    <source>
        <dbReference type="Proteomes" id="UP000094385"/>
    </source>
</evidence>
<evidence type="ECO:0000256" key="1">
    <source>
        <dbReference type="ARBA" id="ARBA00004123"/>
    </source>
</evidence>
<evidence type="ECO:0000256" key="6">
    <source>
        <dbReference type="ARBA" id="ARBA00023242"/>
    </source>
</evidence>
<keyword evidence="6" id="KW-0539">Nucleus</keyword>
<dbReference type="PANTHER" id="PTHR24406">
    <property type="entry name" value="TRANSCRIPTIONAL REPRESSOR CTCFL-RELATED"/>
    <property type="match status" value="1"/>
</dbReference>
<keyword evidence="3" id="KW-0677">Repeat</keyword>
<dbReference type="Proteomes" id="UP000094385">
    <property type="component" value="Unassembled WGS sequence"/>
</dbReference>
<dbReference type="InterPro" id="IPR050888">
    <property type="entry name" value="ZnF_C2H2-type_TF"/>
</dbReference>
<accession>A0A1E3Q753</accession>
<dbReference type="GO" id="GO:0005634">
    <property type="term" value="C:nucleus"/>
    <property type="evidence" value="ECO:0007669"/>
    <property type="project" value="UniProtKB-SubCell"/>
</dbReference>
<dbReference type="GO" id="GO:0008270">
    <property type="term" value="F:zinc ion binding"/>
    <property type="evidence" value="ECO:0007669"/>
    <property type="project" value="UniProtKB-KW"/>
</dbReference>